<organism evidence="1 2">
    <name type="scientific">Cohnella boryungensis</name>
    <dbReference type="NCBI Taxonomy" id="768479"/>
    <lineage>
        <taxon>Bacteria</taxon>
        <taxon>Bacillati</taxon>
        <taxon>Bacillota</taxon>
        <taxon>Bacilli</taxon>
        <taxon>Bacillales</taxon>
        <taxon>Paenibacillaceae</taxon>
        <taxon>Cohnella</taxon>
    </lineage>
</organism>
<reference evidence="2" key="1">
    <citation type="journal article" date="2019" name="Int. J. Syst. Evol. Microbiol.">
        <title>The Global Catalogue of Microorganisms (GCM) 10K type strain sequencing project: providing services to taxonomists for standard genome sequencing and annotation.</title>
        <authorList>
            <consortium name="The Broad Institute Genomics Platform"/>
            <consortium name="The Broad Institute Genome Sequencing Center for Infectious Disease"/>
            <person name="Wu L."/>
            <person name="Ma J."/>
        </authorList>
    </citation>
    <scope>NUCLEOTIDE SEQUENCE [LARGE SCALE GENOMIC DNA]</scope>
    <source>
        <strain evidence="2">CGMCC 4.1641</strain>
    </source>
</reference>
<comment type="caution">
    <text evidence="1">The sequence shown here is derived from an EMBL/GenBank/DDBJ whole genome shotgun (WGS) entry which is preliminary data.</text>
</comment>
<sequence>MTKLAIFKLIGNGTNLIEPTQIVNIRLLASRSNDDKKIEIGIFIYPIRFDSNRPQPDQG</sequence>
<keyword evidence="2" id="KW-1185">Reference proteome</keyword>
<accession>A0ABV8SLA8</accession>
<evidence type="ECO:0000313" key="1">
    <source>
        <dbReference type="EMBL" id="MFC4307169.1"/>
    </source>
</evidence>
<protein>
    <submittedName>
        <fullName evidence="1">Uncharacterized protein</fullName>
    </submittedName>
</protein>
<dbReference type="Proteomes" id="UP001595755">
    <property type="component" value="Unassembled WGS sequence"/>
</dbReference>
<dbReference type="EMBL" id="JBHSED010000071">
    <property type="protein sequence ID" value="MFC4307169.1"/>
    <property type="molecule type" value="Genomic_DNA"/>
</dbReference>
<name>A0ABV8SLA8_9BACL</name>
<proteinExistence type="predicted"/>
<gene>
    <name evidence="1" type="ORF">ACFO1S_27465</name>
</gene>
<evidence type="ECO:0000313" key="2">
    <source>
        <dbReference type="Proteomes" id="UP001595755"/>
    </source>
</evidence>